<evidence type="ECO:0000313" key="3">
    <source>
        <dbReference type="Proteomes" id="UP000246464"/>
    </source>
</evidence>
<dbReference type="AlphaFoldDB" id="A0A2U9CX21"/>
<evidence type="ECO:0000256" key="1">
    <source>
        <dbReference type="SAM" id="MobiDB-lite"/>
    </source>
</evidence>
<dbReference type="EMBL" id="CP026264">
    <property type="protein sequence ID" value="AWP21168.1"/>
    <property type="molecule type" value="Genomic_DNA"/>
</dbReference>
<organism evidence="2 3">
    <name type="scientific">Scophthalmus maximus</name>
    <name type="common">Turbot</name>
    <name type="synonym">Psetta maxima</name>
    <dbReference type="NCBI Taxonomy" id="52904"/>
    <lineage>
        <taxon>Eukaryota</taxon>
        <taxon>Metazoa</taxon>
        <taxon>Chordata</taxon>
        <taxon>Craniata</taxon>
        <taxon>Vertebrata</taxon>
        <taxon>Euteleostomi</taxon>
        <taxon>Actinopterygii</taxon>
        <taxon>Neopterygii</taxon>
        <taxon>Teleostei</taxon>
        <taxon>Neoteleostei</taxon>
        <taxon>Acanthomorphata</taxon>
        <taxon>Carangaria</taxon>
        <taxon>Pleuronectiformes</taxon>
        <taxon>Pleuronectoidei</taxon>
        <taxon>Scophthalmidae</taxon>
        <taxon>Scophthalmus</taxon>
    </lineage>
</organism>
<keyword evidence="3" id="KW-1185">Reference proteome</keyword>
<feature type="region of interest" description="Disordered" evidence="1">
    <location>
        <begin position="74"/>
        <end position="125"/>
    </location>
</feature>
<accession>A0A2U9CX21</accession>
<protein>
    <submittedName>
        <fullName evidence="2">Uncharacterized protein</fullName>
    </submittedName>
</protein>
<sequence>MLRKVININVPRRDDRFTIDPHFNVLKVTEKERSFPERCRKRSPSHNTPLFFFISVLIDIHVFPHVHTWGPPRDATGPRLIINSSGAGRKPPPRSREPGSVSIKAEEAVPRLSPAGPRWSPPPERSPGEVVFVFDGVSLRSCSDGVKSSAAAANEQVKLCGEERKSNEFHQYAVF</sequence>
<name>A0A2U9CX21_SCOMX</name>
<gene>
    <name evidence="2" type="ORF">SMAX5B_003133</name>
</gene>
<reference evidence="2 3" key="1">
    <citation type="submission" date="2017-12" db="EMBL/GenBank/DDBJ databases">
        <title>Integrating genomic resources of turbot (Scophthalmus maximus) in depth evaluation of genetic and physical mapping variation across individuals.</title>
        <authorList>
            <person name="Martinez P."/>
        </authorList>
    </citation>
    <scope>NUCLEOTIDE SEQUENCE [LARGE SCALE GENOMIC DNA]</scope>
</reference>
<proteinExistence type="predicted"/>
<evidence type="ECO:0000313" key="2">
    <source>
        <dbReference type="EMBL" id="AWP21168.1"/>
    </source>
</evidence>
<dbReference type="Proteomes" id="UP000246464">
    <property type="component" value="Chromosome 22"/>
</dbReference>